<protein>
    <submittedName>
        <fullName evidence="2">Relaxase/mobilization nuclease</fullName>
    </submittedName>
</protein>
<dbReference type="InterPro" id="IPR005094">
    <property type="entry name" value="Endonuclease_MobA/VirD2"/>
</dbReference>
<dbReference type="OrthoDB" id="915634at2"/>
<name>H8KXN4_SOLCM</name>
<feature type="domain" description="MobA/VirD2-like nuclease" evidence="1">
    <location>
        <begin position="17"/>
        <end position="151"/>
    </location>
</feature>
<organism evidence="2 3">
    <name type="scientific">Solitalea canadensis (strain ATCC 29591 / DSM 3403 / JCM 21819 / LMG 8368 / NBRC 15130 / NCIMB 12057 / USAM 9D)</name>
    <name type="common">Flexibacter canadensis</name>
    <dbReference type="NCBI Taxonomy" id="929556"/>
    <lineage>
        <taxon>Bacteria</taxon>
        <taxon>Pseudomonadati</taxon>
        <taxon>Bacteroidota</taxon>
        <taxon>Sphingobacteriia</taxon>
        <taxon>Sphingobacteriales</taxon>
        <taxon>Sphingobacteriaceae</taxon>
        <taxon>Solitalea</taxon>
    </lineage>
</organism>
<evidence type="ECO:0000259" key="1">
    <source>
        <dbReference type="Pfam" id="PF03432"/>
    </source>
</evidence>
<sequence length="431" mass="49278">MVAIIKTGNSIRRAFYYNEQKLNSGVEECIMAANYPIDVDVLTEEQRLNCLLNQAALNENVKRNSVHISLNFAPGEQLSKVRLCEIASAYMEKIGFANQPYLVYEHHDAGHPHIHIVSIKVRANGSRIDTQNIGRNQSEKARKEIEEQFHLVRAEEHKRQLFKLKPVNVQKAVYGKSETKHAITNVLDAVLLRYKYTSIAELNAVLNQYNIAADRGTENSRIYLNNGLVYRLLEEQGNKVGVPIKASDIYNKPTLSFLENRFLLNEIERKRYASRVKNSIDLAFLKHAELPLKGLIQILQNEGIHTALRQNKEGMIYGITFVDHQTKCVFNGSDLGKNYSTARIIERCSLQQNFSKNQTISTSDNSLLSLKKDSSIQPEFNHIDHQRQPFMNIDESKLLDILLLPTSSTDYLPHALKGNKKKRRKRLRANL</sequence>
<accession>H8KXN4</accession>
<dbReference type="KEGG" id="scn:Solca_0180"/>
<dbReference type="HOGENOM" id="CLU_044309_1_0_10"/>
<dbReference type="AlphaFoldDB" id="H8KXN4"/>
<proteinExistence type="predicted"/>
<dbReference type="Pfam" id="PF03432">
    <property type="entry name" value="Relaxase"/>
    <property type="match status" value="1"/>
</dbReference>
<evidence type="ECO:0000313" key="3">
    <source>
        <dbReference type="Proteomes" id="UP000007590"/>
    </source>
</evidence>
<dbReference type="RefSeq" id="WP_014678558.1">
    <property type="nucleotide sequence ID" value="NC_017770.1"/>
</dbReference>
<dbReference type="EMBL" id="CP003349">
    <property type="protein sequence ID" value="AFD05330.1"/>
    <property type="molecule type" value="Genomic_DNA"/>
</dbReference>
<dbReference type="STRING" id="929556.Solca_0180"/>
<dbReference type="eggNOG" id="COG3843">
    <property type="taxonomic scope" value="Bacteria"/>
</dbReference>
<dbReference type="Proteomes" id="UP000007590">
    <property type="component" value="Chromosome"/>
</dbReference>
<reference evidence="2" key="1">
    <citation type="submission" date="2012-02" db="EMBL/GenBank/DDBJ databases">
        <title>The complete genome of Solitalea canadensis DSM 3403.</title>
        <authorList>
            <consortium name="US DOE Joint Genome Institute (JGI-PGF)"/>
            <person name="Lucas S."/>
            <person name="Copeland A."/>
            <person name="Lapidus A."/>
            <person name="Glavina del Rio T."/>
            <person name="Dalin E."/>
            <person name="Tice H."/>
            <person name="Bruce D."/>
            <person name="Goodwin L."/>
            <person name="Pitluck S."/>
            <person name="Peters L."/>
            <person name="Ovchinnikova G."/>
            <person name="Lu M."/>
            <person name="Kyrpides N."/>
            <person name="Mavromatis K."/>
            <person name="Ivanova N."/>
            <person name="Brettin T."/>
            <person name="Detter J.C."/>
            <person name="Han C."/>
            <person name="Larimer F."/>
            <person name="Land M."/>
            <person name="Hauser L."/>
            <person name="Markowitz V."/>
            <person name="Cheng J.-F."/>
            <person name="Hugenholtz P."/>
            <person name="Woyke T."/>
            <person name="Wu D."/>
            <person name="Spring S."/>
            <person name="Schroeder M."/>
            <person name="Kopitz M."/>
            <person name="Brambilla E."/>
            <person name="Klenk H.-P."/>
            <person name="Eisen J.A."/>
        </authorList>
    </citation>
    <scope>NUCLEOTIDE SEQUENCE</scope>
    <source>
        <strain evidence="2">DSM 3403</strain>
    </source>
</reference>
<evidence type="ECO:0000313" key="2">
    <source>
        <dbReference type="EMBL" id="AFD05330.1"/>
    </source>
</evidence>
<keyword evidence="3" id="KW-1185">Reference proteome</keyword>
<gene>
    <name evidence="2" type="ordered locus">Solca_0180</name>
</gene>